<gene>
    <name evidence="6" type="ORF">Bcop_1209</name>
</gene>
<dbReference type="InterPro" id="IPR050714">
    <property type="entry name" value="Cobalamin_biosynth_MTase"/>
</dbReference>
<dbReference type="UniPathway" id="UPA00148"/>
<evidence type="ECO:0000256" key="2">
    <source>
        <dbReference type="ARBA" id="ARBA00022573"/>
    </source>
</evidence>
<dbReference type="OrthoDB" id="9780707at2"/>
<evidence type="ECO:0000256" key="4">
    <source>
        <dbReference type="ARBA" id="ARBA00022679"/>
    </source>
</evidence>
<dbReference type="Gene3D" id="3.40.50.150">
    <property type="entry name" value="Vaccinia Virus protein VP39"/>
    <property type="match status" value="1"/>
</dbReference>
<organism evidence="6 7">
    <name type="scientific">Bacteroides coprosuis DSM 18011</name>
    <dbReference type="NCBI Taxonomy" id="679937"/>
    <lineage>
        <taxon>Bacteria</taxon>
        <taxon>Pseudomonadati</taxon>
        <taxon>Bacteroidota</taxon>
        <taxon>Bacteroidia</taxon>
        <taxon>Bacteroidales</taxon>
        <taxon>Bacteroidaceae</taxon>
        <taxon>Bacteroides</taxon>
    </lineage>
</organism>
<dbReference type="InterPro" id="IPR035996">
    <property type="entry name" value="4pyrrol_Methylase_sf"/>
</dbReference>
<name>F3ZUV3_9BACE</name>
<dbReference type="InterPro" id="IPR012818">
    <property type="entry name" value="CbiE"/>
</dbReference>
<dbReference type="NCBIfam" id="TIGR02467">
    <property type="entry name" value="CbiE"/>
    <property type="match status" value="1"/>
</dbReference>
<dbReference type="GO" id="GO:0009236">
    <property type="term" value="P:cobalamin biosynthetic process"/>
    <property type="evidence" value="ECO:0007669"/>
    <property type="project" value="UniProtKB-UniPathway"/>
</dbReference>
<dbReference type="STRING" id="679937.Bcop_1209"/>
<evidence type="ECO:0000313" key="6">
    <source>
        <dbReference type="EMBL" id="EGJ71413.1"/>
    </source>
</evidence>
<dbReference type="InterPro" id="IPR006365">
    <property type="entry name" value="Cbl_synth_CobL"/>
</dbReference>
<dbReference type="PANTHER" id="PTHR43182">
    <property type="entry name" value="COBALT-PRECORRIN-6B C(15)-METHYLTRANSFERASE (DECARBOXYLATING)"/>
    <property type="match status" value="1"/>
</dbReference>
<evidence type="ECO:0000313" key="7">
    <source>
        <dbReference type="Proteomes" id="UP000018439"/>
    </source>
</evidence>
<evidence type="ECO:0000256" key="3">
    <source>
        <dbReference type="ARBA" id="ARBA00022603"/>
    </source>
</evidence>
<dbReference type="InterPro" id="IPR014008">
    <property type="entry name" value="Cbl_synth_MTase_CbiT"/>
</dbReference>
<comment type="pathway">
    <text evidence="1">Cofactor biosynthesis; adenosylcobalamin biosynthesis.</text>
</comment>
<keyword evidence="3 6" id="KW-0489">Methyltransferase</keyword>
<proteinExistence type="predicted"/>
<dbReference type="CDD" id="cd11644">
    <property type="entry name" value="Precorrin-6Y-MT"/>
    <property type="match status" value="1"/>
</dbReference>
<dbReference type="eggNOG" id="COG2242">
    <property type="taxonomic scope" value="Bacteria"/>
</dbReference>
<dbReference type="InterPro" id="IPR029063">
    <property type="entry name" value="SAM-dependent_MTases_sf"/>
</dbReference>
<dbReference type="SUPFAM" id="SSF53790">
    <property type="entry name" value="Tetrapyrrole methylase"/>
    <property type="match status" value="1"/>
</dbReference>
<dbReference type="HOGENOM" id="CLU_031955_1_1_10"/>
<keyword evidence="4 6" id="KW-0808">Transferase</keyword>
<keyword evidence="2" id="KW-0169">Cobalamin biosynthesis</keyword>
<protein>
    <submittedName>
        <fullName evidence="6">Precorrin-6y C5,15-methyltransferase (Decarboxylating), CbiE subunit</fullName>
        <ecNumber evidence="6">2.1.1.132</ecNumber>
    </submittedName>
</protein>
<dbReference type="EMBL" id="CM001167">
    <property type="protein sequence ID" value="EGJ71413.1"/>
    <property type="molecule type" value="Genomic_DNA"/>
</dbReference>
<dbReference type="InterPro" id="IPR014777">
    <property type="entry name" value="4pyrrole_Mease_sub1"/>
</dbReference>
<dbReference type="Proteomes" id="UP000018439">
    <property type="component" value="Chromosome"/>
</dbReference>
<dbReference type="GO" id="GO:0046025">
    <property type="term" value="F:precorrin-6Y C5,15-methyltransferase (decarboxylating) activity"/>
    <property type="evidence" value="ECO:0007669"/>
    <property type="project" value="UniProtKB-EC"/>
</dbReference>
<accession>F3ZUV3</accession>
<dbReference type="AlphaFoldDB" id="F3ZUV3"/>
<sequence length="396" mass="45081">MKFYVIGIDDNQNQEFSSEVNHIIQSNSIFSGGKRHYEIVKEYLPTAHQWIDIVVPLSDVFKQYQSCENIVVFASGDPLFFGFANTIKREVPDAEIILYPYFNSLQLLAHRLVLPYHDMHIVSLTGRPWDKFDEALISGYAKMGILTDKKNHTPSTIAQRMLDFGYDNYTMTVGELLGNKEKENTSTWNIKDIIGKAFKFPNNIILQQTYKRNKPFGLPNEKCHLLDGRVNMITKMPIRLLSLSMLDLWNKETLWDVGFCTGSVSIEAKLQFPHLKVIAFEIREEGRELIDANAKLWGTPGIESYIGDFTQKDISELPRPDAVFIGGHGGKMNHIIQKIAPILADNGVIVFNSVSENSQSLFREAIQENNLTLQESTSIQIDNYNTILVMKAIKNK</sequence>
<dbReference type="Gene3D" id="3.40.1010.10">
    <property type="entry name" value="Cobalt-precorrin-4 Transmethylase, Domain 1"/>
    <property type="match status" value="1"/>
</dbReference>
<evidence type="ECO:0000256" key="5">
    <source>
        <dbReference type="ARBA" id="ARBA00022691"/>
    </source>
</evidence>
<reference evidence="6 7" key="1">
    <citation type="journal article" date="2011" name="Stand. Genomic Sci.">
        <title>Non-contiguous finished genome sequence of Bacteroides coprosuis type strain (PC139).</title>
        <authorList>
            <person name="Land M."/>
            <person name="Held B."/>
            <person name="Gronow S."/>
            <person name="Abt B."/>
            <person name="Lucas S."/>
            <person name="Del Rio T.G."/>
            <person name="Nolan M."/>
            <person name="Tice H."/>
            <person name="Cheng J.F."/>
            <person name="Pitluck S."/>
            <person name="Liolios K."/>
            <person name="Pagani I."/>
            <person name="Ivanova N."/>
            <person name="Mavromatis K."/>
            <person name="Mikhailova N."/>
            <person name="Pati A."/>
            <person name="Tapia R."/>
            <person name="Han C."/>
            <person name="Goodwin L."/>
            <person name="Chen A."/>
            <person name="Palaniappan K."/>
            <person name="Hauser L."/>
            <person name="Brambilla E.M."/>
            <person name="Rohde M."/>
            <person name="Goker M."/>
            <person name="Detter J.C."/>
            <person name="Woyke T."/>
            <person name="Bristow J."/>
            <person name="Eisen J.A."/>
            <person name="Markowitz V."/>
            <person name="Hugenholtz P."/>
            <person name="Kyrpides N.C."/>
            <person name="Klenk H.P."/>
            <person name="Lapidus A."/>
        </authorList>
    </citation>
    <scope>NUCLEOTIDE SEQUENCE</scope>
    <source>
        <strain evidence="6 7">DSM 18011</strain>
    </source>
</reference>
<dbReference type="EC" id="2.1.1.132" evidence="6"/>
<keyword evidence="5" id="KW-0949">S-adenosyl-L-methionine</keyword>
<dbReference type="eggNOG" id="COG2241">
    <property type="taxonomic scope" value="Bacteria"/>
</dbReference>
<dbReference type="GO" id="GO:0008276">
    <property type="term" value="F:protein methyltransferase activity"/>
    <property type="evidence" value="ECO:0007669"/>
    <property type="project" value="InterPro"/>
</dbReference>
<dbReference type="GO" id="GO:0032259">
    <property type="term" value="P:methylation"/>
    <property type="evidence" value="ECO:0007669"/>
    <property type="project" value="UniProtKB-KW"/>
</dbReference>
<dbReference type="PANTHER" id="PTHR43182:SF1">
    <property type="entry name" value="COBALT-PRECORRIN-7 C(5)-METHYLTRANSFERASE"/>
    <property type="match status" value="1"/>
</dbReference>
<dbReference type="PIRSF" id="PIRSF036428">
    <property type="entry name" value="CobL"/>
    <property type="match status" value="1"/>
</dbReference>
<dbReference type="CDD" id="cd02440">
    <property type="entry name" value="AdoMet_MTases"/>
    <property type="match status" value="1"/>
</dbReference>
<evidence type="ECO:0000256" key="1">
    <source>
        <dbReference type="ARBA" id="ARBA00004953"/>
    </source>
</evidence>
<dbReference type="NCBIfam" id="TIGR02469">
    <property type="entry name" value="CbiT"/>
    <property type="match status" value="1"/>
</dbReference>
<keyword evidence="7" id="KW-1185">Reference proteome</keyword>
<dbReference type="SUPFAM" id="SSF53335">
    <property type="entry name" value="S-adenosyl-L-methionine-dependent methyltransferases"/>
    <property type="match status" value="1"/>
</dbReference>